<proteinExistence type="predicted"/>
<reference evidence="5" key="1">
    <citation type="journal article" date="2021" name="Nat. Commun.">
        <title>Genetic determinants of endophytism in the Arabidopsis root mycobiome.</title>
        <authorList>
            <person name="Mesny F."/>
            <person name="Miyauchi S."/>
            <person name="Thiergart T."/>
            <person name="Pickel B."/>
            <person name="Atanasova L."/>
            <person name="Karlsson M."/>
            <person name="Huettel B."/>
            <person name="Barry K.W."/>
            <person name="Haridas S."/>
            <person name="Chen C."/>
            <person name="Bauer D."/>
            <person name="Andreopoulos W."/>
            <person name="Pangilinan J."/>
            <person name="LaButti K."/>
            <person name="Riley R."/>
            <person name="Lipzen A."/>
            <person name="Clum A."/>
            <person name="Drula E."/>
            <person name="Henrissat B."/>
            <person name="Kohler A."/>
            <person name="Grigoriev I.V."/>
            <person name="Martin F.M."/>
            <person name="Hacquard S."/>
        </authorList>
    </citation>
    <scope>NUCLEOTIDE SEQUENCE</scope>
    <source>
        <strain evidence="5">MPI-CAGE-AT-0016</strain>
    </source>
</reference>
<evidence type="ECO:0000313" key="5">
    <source>
        <dbReference type="EMBL" id="KAH7375026.1"/>
    </source>
</evidence>
<feature type="region of interest" description="Disordered" evidence="2">
    <location>
        <begin position="1"/>
        <end position="35"/>
    </location>
</feature>
<dbReference type="InterPro" id="IPR027417">
    <property type="entry name" value="P-loop_NTPase"/>
</dbReference>
<dbReference type="OrthoDB" id="4833279at2759"/>
<evidence type="ECO:0000256" key="1">
    <source>
        <dbReference type="ARBA" id="ARBA00022737"/>
    </source>
</evidence>
<keyword evidence="1" id="KW-0677">Repeat</keyword>
<evidence type="ECO:0000259" key="4">
    <source>
        <dbReference type="Pfam" id="PF24883"/>
    </source>
</evidence>
<feature type="domain" description="Nephrocystin 3-like N-terminal" evidence="4">
    <location>
        <begin position="319"/>
        <end position="492"/>
    </location>
</feature>
<sequence length="1170" mass="131827">MAFPRFHSASNTSMARSNDKREAHRGPPPEGAVNEAQGPLAIFQAASAEFRKSLSPSQLELFREFRDSQSLISAIQDQVKKHPVHGSVMARCLRGVSALATMLGPFFEVVNLFVSSHPEFAAIAWGAIRLVFVMGTNHVQFLEGVCDMFEKMSLKLPVYEEFVQRWNGIKQSQPLPERLLQAMSFIYADVLQFSYDICQLFSHKRSRTLSLRGSFMRSLYKTAFNPFSVRYDTLMKRWDQHEQLVQLEMQLLMGVDQMECVEKINLILNKFSEVGLFEDEQQRKWRRSEYIYDRLTAWLDAPAWLGLFEHAQQQREADSNEWFPDHDTVTGWLLPDGNTSPRILWARGKPGFGKTTLCTTLIESLQRRNTREVDQDRRQAVVFFYFDKQRADSINSSAVWRAVLAQLWQQMTKFDEDVVDTFLMYRESHPTGQAVASANEVFAVLRLLVHRLDQLTLVVDGVDECEDQMQFFNRLSILFDGPAKTRVALFSRPTVTLLSNLAAYTDTLELHEALNLEDIEAFLRPRIMNLEWSGLPIMTLEETGNLVRQIARRANGMFIWAHLFVEYLQSRHLSVRKRLDALQNLNRLEGLDMLYQAILQSLSHQGQEAWSNTIQIFEFVLCSARPLHITELHQIITTPVDRKFHSEDAVPNFAVNMAYYSGALLELDGQGFVKFAHLSVLEYLDDNGGKLQGANDLTTDVFVDRCRGNASMAARCLSYYVFTVKNEPLSGLPSVGPNREQVVRDYPLLSYASEFWSHHVMKCIKSSAFSSAAEQSILTMIKLASSFLTAKKAVMVWIESSWVFGRPPEIADDSLLETGASPPPGLGSSLASTWDTAIQTLRQLAEDLASLNTTWGYVLKGEPNEIWHPSIAAFNQSPFWQRISGSRILATFETDPEPGHLAISLKTRVSQAGDRLGLIRISIPPSEDVVPSLFLETWSIKPNELLRSVNLGLTRSCIKPFLGWDARSGKYGWRSRLDSFQLPVAIAADLKRIAMPGCVVKAPGVSSPGSQPALDIDEATQFIDFTGNAWRNGPFKLGIEDLHLEYDLQISDDGRYLMTTHKFNGIVEITAMHGSHMRLVTLYEDTNADKQPGGSRTAYSHIASLAFKPAYDGDVDGDSCALLHTHLSVVAIKHSGNIVQGKRSCEVPEVLWDTNGSAMTALWNFKGTGT</sequence>
<dbReference type="Proteomes" id="UP000813385">
    <property type="component" value="Unassembled WGS sequence"/>
</dbReference>
<evidence type="ECO:0000313" key="6">
    <source>
        <dbReference type="Proteomes" id="UP000813385"/>
    </source>
</evidence>
<evidence type="ECO:0000256" key="2">
    <source>
        <dbReference type="SAM" id="MobiDB-lite"/>
    </source>
</evidence>
<name>A0A8K0TUL9_9PEZI</name>
<dbReference type="Pfam" id="PF24883">
    <property type="entry name" value="NPHP3_N"/>
    <property type="match status" value="1"/>
</dbReference>
<evidence type="ECO:0008006" key="7">
    <source>
        <dbReference type="Google" id="ProtNLM"/>
    </source>
</evidence>
<dbReference type="EMBL" id="JAGPXD010000001">
    <property type="protein sequence ID" value="KAH7375026.1"/>
    <property type="molecule type" value="Genomic_DNA"/>
</dbReference>
<comment type="caution">
    <text evidence="5">The sequence shown here is derived from an EMBL/GenBank/DDBJ whole genome shotgun (WGS) entry which is preliminary data.</text>
</comment>
<dbReference type="InterPro" id="IPR056125">
    <property type="entry name" value="DUF7708"/>
</dbReference>
<evidence type="ECO:0000259" key="3">
    <source>
        <dbReference type="Pfam" id="PF24809"/>
    </source>
</evidence>
<feature type="domain" description="DUF7708" evidence="3">
    <location>
        <begin position="100"/>
        <end position="246"/>
    </location>
</feature>
<dbReference type="PANTHER" id="PTHR10039">
    <property type="entry name" value="AMELOGENIN"/>
    <property type="match status" value="1"/>
</dbReference>
<dbReference type="Gene3D" id="3.40.50.300">
    <property type="entry name" value="P-loop containing nucleotide triphosphate hydrolases"/>
    <property type="match status" value="1"/>
</dbReference>
<dbReference type="Pfam" id="PF24809">
    <property type="entry name" value="DUF7708"/>
    <property type="match status" value="1"/>
</dbReference>
<accession>A0A8K0TUL9</accession>
<feature type="compositionally biased region" description="Basic and acidic residues" evidence="2">
    <location>
        <begin position="17"/>
        <end position="27"/>
    </location>
</feature>
<dbReference type="AlphaFoldDB" id="A0A8K0TUL9"/>
<organism evidence="5 6">
    <name type="scientific">Plectosphaerella cucumerina</name>
    <dbReference type="NCBI Taxonomy" id="40658"/>
    <lineage>
        <taxon>Eukaryota</taxon>
        <taxon>Fungi</taxon>
        <taxon>Dikarya</taxon>
        <taxon>Ascomycota</taxon>
        <taxon>Pezizomycotina</taxon>
        <taxon>Sordariomycetes</taxon>
        <taxon>Hypocreomycetidae</taxon>
        <taxon>Glomerellales</taxon>
        <taxon>Plectosphaerellaceae</taxon>
        <taxon>Plectosphaerella</taxon>
    </lineage>
</organism>
<protein>
    <recommendedName>
        <fullName evidence="7">NACHT domain-containing protein</fullName>
    </recommendedName>
</protein>
<dbReference type="SUPFAM" id="SSF52540">
    <property type="entry name" value="P-loop containing nucleoside triphosphate hydrolases"/>
    <property type="match status" value="1"/>
</dbReference>
<gene>
    <name evidence="5" type="ORF">B0T11DRAFT_5153</name>
</gene>
<keyword evidence="6" id="KW-1185">Reference proteome</keyword>
<dbReference type="InterPro" id="IPR056884">
    <property type="entry name" value="NPHP3-like_N"/>
</dbReference>